<feature type="compositionally biased region" description="Gly residues" evidence="1">
    <location>
        <begin position="45"/>
        <end position="61"/>
    </location>
</feature>
<protein>
    <submittedName>
        <fullName evidence="3">HNRL1 protein</fullName>
    </submittedName>
</protein>
<proteinExistence type="predicted"/>
<dbReference type="InterPro" id="IPR036361">
    <property type="entry name" value="SAP_dom_sf"/>
</dbReference>
<evidence type="ECO:0000313" key="4">
    <source>
        <dbReference type="Proteomes" id="UP000886611"/>
    </source>
</evidence>
<feature type="region of interest" description="Disordered" evidence="1">
    <location>
        <begin position="39"/>
        <end position="74"/>
    </location>
</feature>
<dbReference type="SMART" id="SM00513">
    <property type="entry name" value="SAP"/>
    <property type="match status" value="1"/>
</dbReference>
<feature type="non-terminal residue" evidence="3">
    <location>
        <position position="1"/>
    </location>
</feature>
<dbReference type="PANTHER" id="PTHR12381">
    <property type="entry name" value="HETEROGENEOUS NUCLEAR RIBONUCLEOPROTEIN U FAMILY MEMBER"/>
    <property type="match status" value="1"/>
</dbReference>
<evidence type="ECO:0000259" key="2">
    <source>
        <dbReference type="PROSITE" id="PS50800"/>
    </source>
</evidence>
<feature type="domain" description="SAP" evidence="2">
    <location>
        <begin position="6"/>
        <end position="40"/>
    </location>
</feature>
<evidence type="ECO:0000313" key="3">
    <source>
        <dbReference type="EMBL" id="KAG2468935.1"/>
    </source>
</evidence>
<reference evidence="3 4" key="1">
    <citation type="journal article" date="2021" name="Cell">
        <title>Tracing the genetic footprints of vertebrate landing in non-teleost ray-finned fishes.</title>
        <authorList>
            <person name="Bi X."/>
            <person name="Wang K."/>
            <person name="Yang L."/>
            <person name="Pan H."/>
            <person name="Jiang H."/>
            <person name="Wei Q."/>
            <person name="Fang M."/>
            <person name="Yu H."/>
            <person name="Zhu C."/>
            <person name="Cai Y."/>
            <person name="He Y."/>
            <person name="Gan X."/>
            <person name="Zeng H."/>
            <person name="Yu D."/>
            <person name="Zhu Y."/>
            <person name="Jiang H."/>
            <person name="Qiu Q."/>
            <person name="Yang H."/>
            <person name="Zhang Y.E."/>
            <person name="Wang W."/>
            <person name="Zhu M."/>
            <person name="He S."/>
            <person name="Zhang G."/>
        </authorList>
    </citation>
    <scope>NUCLEOTIDE SEQUENCE [LARGE SCALE GENOMIC DNA]</scope>
    <source>
        <strain evidence="3">Bchr_013</strain>
    </source>
</reference>
<dbReference type="SUPFAM" id="SSF68906">
    <property type="entry name" value="SAP domain"/>
    <property type="match status" value="1"/>
</dbReference>
<dbReference type="GO" id="GO:0000380">
    <property type="term" value="P:alternative mRNA splicing, via spliceosome"/>
    <property type="evidence" value="ECO:0007669"/>
    <property type="project" value="TreeGrafter"/>
</dbReference>
<dbReference type="GO" id="GO:0003723">
    <property type="term" value="F:RNA binding"/>
    <property type="evidence" value="ECO:0007669"/>
    <property type="project" value="TreeGrafter"/>
</dbReference>
<sequence length="448" mass="49558">MSSVDVKKLKVNELREELQQRGLDTRGLKADLAERLQAALDAEASGGGEAGGPPAGHGGVYQGEDQDDDRGLGDGILCEEEEEDSSGQDQHYHELEESVMQDRKPPLDNMPPSHPARVVNMFKSLTFCCCTEVKVEVKEESGPFEVTSAPLDGVHLKQEKPQIYSNQLSRKRPYDDGRGRGYYEHREDKRFETLQLDGNSPTTGKSEQNQPIMIIDATGVVHHQDFMSKSSRNDSSDFSSSFELPMYSDEPLVNTNDSSNTAQGVACCSASVHLKETSIALDMPSQGQRVQEVSVLSVFKSTSPEIVPMQHQRPSSVILTADQDLLEEPSRPFVHNRTTQVPQCGVSTCEEGTSMRDPLSEQLGPSIWKTCDDLVQELREWREERSQQHAELLSQNAQQLAFLRTLTQHMAAAVHNMAEISAAFQKIASDVASVMRSASCPPREDANQ</sequence>
<name>A0A8X7XGZ3_POLSE</name>
<evidence type="ECO:0000256" key="1">
    <source>
        <dbReference type="SAM" id="MobiDB-lite"/>
    </source>
</evidence>
<comment type="caution">
    <text evidence="3">The sequence shown here is derived from an EMBL/GenBank/DDBJ whole genome shotgun (WGS) entry which is preliminary data.</text>
</comment>
<dbReference type="AlphaFoldDB" id="A0A8X7XGZ3"/>
<feature type="non-terminal residue" evidence="3">
    <location>
        <position position="448"/>
    </location>
</feature>
<dbReference type="GO" id="GO:0005634">
    <property type="term" value="C:nucleus"/>
    <property type="evidence" value="ECO:0007669"/>
    <property type="project" value="TreeGrafter"/>
</dbReference>
<keyword evidence="4" id="KW-1185">Reference proteome</keyword>
<dbReference type="EMBL" id="JAATIS010000220">
    <property type="protein sequence ID" value="KAG2468935.1"/>
    <property type="molecule type" value="Genomic_DNA"/>
</dbReference>
<dbReference type="Proteomes" id="UP000886611">
    <property type="component" value="Unassembled WGS sequence"/>
</dbReference>
<gene>
    <name evidence="3" type="primary">Hnrnpul1_1</name>
    <name evidence="3" type="ORF">GTO96_0004079</name>
</gene>
<dbReference type="Gene3D" id="1.10.720.30">
    <property type="entry name" value="SAP domain"/>
    <property type="match status" value="1"/>
</dbReference>
<dbReference type="InterPro" id="IPR003034">
    <property type="entry name" value="SAP_dom"/>
</dbReference>
<accession>A0A8X7XGZ3</accession>
<organism evidence="3 4">
    <name type="scientific">Polypterus senegalus</name>
    <name type="common">Senegal bichir</name>
    <dbReference type="NCBI Taxonomy" id="55291"/>
    <lineage>
        <taxon>Eukaryota</taxon>
        <taxon>Metazoa</taxon>
        <taxon>Chordata</taxon>
        <taxon>Craniata</taxon>
        <taxon>Vertebrata</taxon>
        <taxon>Euteleostomi</taxon>
        <taxon>Actinopterygii</taxon>
        <taxon>Polypteriformes</taxon>
        <taxon>Polypteridae</taxon>
        <taxon>Polypterus</taxon>
    </lineage>
</organism>
<dbReference type="PROSITE" id="PS50800">
    <property type="entry name" value="SAP"/>
    <property type="match status" value="1"/>
</dbReference>
<dbReference type="PANTHER" id="PTHR12381:SF41">
    <property type="entry name" value="HETEROGENEOUS NUCLEAR RIBONUCLEOPROTEIN U-LIKE PROTEIN 1"/>
    <property type="match status" value="1"/>
</dbReference>
<dbReference type="FunFam" id="1.10.720.30:FF:000004">
    <property type="entry name" value="heterogeneous nuclear ribonucleoprotein U isoform X1"/>
    <property type="match status" value="1"/>
</dbReference>
<dbReference type="Pfam" id="PF02037">
    <property type="entry name" value="SAP"/>
    <property type="match status" value="1"/>
</dbReference>